<dbReference type="Pfam" id="PF23016">
    <property type="entry name" value="RsmI_C"/>
    <property type="match status" value="1"/>
</dbReference>
<evidence type="ECO:0000256" key="4">
    <source>
        <dbReference type="ARBA" id="ARBA00022679"/>
    </source>
</evidence>
<feature type="domain" description="Tetrapyrrole methylase" evidence="7">
    <location>
        <begin position="3"/>
        <end position="200"/>
    </location>
</feature>
<protein>
    <recommendedName>
        <fullName evidence="6">Ribosomal RNA small subunit methyltransferase I</fullName>
        <ecNumber evidence="6">2.1.1.198</ecNumber>
    </recommendedName>
    <alternativeName>
        <fullName evidence="6">16S rRNA 2'-O-ribose C1402 methyltransferase</fullName>
    </alternativeName>
    <alternativeName>
        <fullName evidence="6">rRNA (cytidine-2'-O-)-methyltransferase RsmI</fullName>
    </alternativeName>
</protein>
<dbReference type="CDD" id="cd11648">
    <property type="entry name" value="RsmI"/>
    <property type="match status" value="1"/>
</dbReference>
<dbReference type="PANTHER" id="PTHR46111:SF1">
    <property type="entry name" value="RIBOSOMAL RNA SMALL SUBUNIT METHYLTRANSFERASE I"/>
    <property type="match status" value="1"/>
</dbReference>
<evidence type="ECO:0000256" key="2">
    <source>
        <dbReference type="ARBA" id="ARBA00022552"/>
    </source>
</evidence>
<evidence type="ECO:0000256" key="3">
    <source>
        <dbReference type="ARBA" id="ARBA00022603"/>
    </source>
</evidence>
<evidence type="ECO:0000259" key="8">
    <source>
        <dbReference type="Pfam" id="PF23016"/>
    </source>
</evidence>
<keyword evidence="10" id="KW-1185">Reference proteome</keyword>
<evidence type="ECO:0000313" key="9">
    <source>
        <dbReference type="EMBL" id="WWX25823.1"/>
    </source>
</evidence>
<feature type="domain" description="RsmI HTH" evidence="8">
    <location>
        <begin position="228"/>
        <end position="272"/>
    </location>
</feature>
<keyword evidence="4 6" id="KW-0808">Transferase</keyword>
<dbReference type="Gene3D" id="3.30.950.10">
    <property type="entry name" value="Methyltransferase, Cobalt-precorrin-4 Transmethylase, Domain 2"/>
    <property type="match status" value="1"/>
</dbReference>
<dbReference type="InterPro" id="IPR035996">
    <property type="entry name" value="4pyrrol_Methylase_sf"/>
</dbReference>
<organism evidence="9 10">
    <name type="scientific">Candidatus Dehalogenimonas loeffleri</name>
    <dbReference type="NCBI Taxonomy" id="3127115"/>
    <lineage>
        <taxon>Bacteria</taxon>
        <taxon>Bacillati</taxon>
        <taxon>Chloroflexota</taxon>
        <taxon>Dehalococcoidia</taxon>
        <taxon>Dehalococcoidales</taxon>
        <taxon>Dehalococcoidaceae</taxon>
        <taxon>Dehalogenimonas</taxon>
    </lineage>
</organism>
<evidence type="ECO:0000259" key="7">
    <source>
        <dbReference type="Pfam" id="PF00590"/>
    </source>
</evidence>
<sequence>MPTLYVVATPIGNLEDITFRAVRVLKEVSLIAAEDTRHTRKLLNALDIRTPMTSYFEHNKLSKLDFILDRLSEADVALVSDAGTPGIADPGFELIAAAIDHGVKVEVIPGPSSVATAVALSGLPAGEFRFSAFLPRKAADRRQALQKLTAESAALVFFEAPHRVTKTLAALLEILGDRRTAVCRELTKLHEEVFRGTLSAALEHFAEPRGEFVIVVEGAKNIKAAPVADDEVADRLKALKSAGLPAKEATATVAADTGLSRRELYRAWLKLK</sequence>
<dbReference type="EC" id="2.1.1.198" evidence="6"/>
<reference evidence="9 10" key="1">
    <citation type="submission" date="2024-03" db="EMBL/GenBank/DDBJ databases">
        <title>A Dehalogenimonas Isolated from Estuarine Sediments Dihaloeliminates Chlorinated Alkanes.</title>
        <authorList>
            <person name="Yang Y."/>
            <person name="Wang H."/>
        </authorList>
    </citation>
    <scope>NUCLEOTIDE SEQUENCE [LARGE SCALE GENOMIC DNA]</scope>
    <source>
        <strain evidence="9 10">W</strain>
    </source>
</reference>
<comment type="function">
    <text evidence="6">Catalyzes the 2'-O-methylation of the ribose of cytidine 1402 (C1402) in 16S rRNA.</text>
</comment>
<keyword evidence="5 6" id="KW-0949">S-adenosyl-L-methionine</keyword>
<dbReference type="InterPro" id="IPR014776">
    <property type="entry name" value="4pyrrole_Mease_sub2"/>
</dbReference>
<keyword evidence="1 6" id="KW-0963">Cytoplasm</keyword>
<dbReference type="GO" id="GO:0008168">
    <property type="term" value="F:methyltransferase activity"/>
    <property type="evidence" value="ECO:0007669"/>
    <property type="project" value="UniProtKB-KW"/>
</dbReference>
<dbReference type="Proteomes" id="UP001375370">
    <property type="component" value="Chromosome"/>
</dbReference>
<comment type="similarity">
    <text evidence="6">Belongs to the methyltransferase superfamily. RsmI family.</text>
</comment>
<keyword evidence="3 6" id="KW-0489">Methyltransferase</keyword>
<name>A0ABZ2J4J3_9CHLR</name>
<keyword evidence="2 6" id="KW-0698">rRNA processing</keyword>
<dbReference type="InterPro" id="IPR008189">
    <property type="entry name" value="rRNA_ssu_MeTfrase_I"/>
</dbReference>
<evidence type="ECO:0000256" key="1">
    <source>
        <dbReference type="ARBA" id="ARBA00022490"/>
    </source>
</evidence>
<dbReference type="RefSeq" id="WP_338738370.1">
    <property type="nucleotide sequence ID" value="NZ_CP146612.1"/>
</dbReference>
<dbReference type="NCBIfam" id="TIGR00096">
    <property type="entry name" value="16S rRNA (cytidine(1402)-2'-O)-methyltransferase"/>
    <property type="match status" value="1"/>
</dbReference>
<evidence type="ECO:0000256" key="5">
    <source>
        <dbReference type="ARBA" id="ARBA00022691"/>
    </source>
</evidence>
<dbReference type="PIRSF" id="PIRSF005917">
    <property type="entry name" value="MTase_YraL"/>
    <property type="match status" value="1"/>
</dbReference>
<evidence type="ECO:0000313" key="10">
    <source>
        <dbReference type="Proteomes" id="UP001375370"/>
    </source>
</evidence>
<dbReference type="Gene3D" id="3.40.1010.10">
    <property type="entry name" value="Cobalt-precorrin-4 Transmethylase, Domain 1"/>
    <property type="match status" value="1"/>
</dbReference>
<accession>A0ABZ2J4J3</accession>
<dbReference type="Pfam" id="PF00590">
    <property type="entry name" value="TP_methylase"/>
    <property type="match status" value="1"/>
</dbReference>
<dbReference type="GO" id="GO:0032259">
    <property type="term" value="P:methylation"/>
    <property type="evidence" value="ECO:0007669"/>
    <property type="project" value="UniProtKB-KW"/>
</dbReference>
<comment type="subcellular location">
    <subcellularLocation>
        <location evidence="6">Cytoplasm</location>
    </subcellularLocation>
</comment>
<evidence type="ECO:0000256" key="6">
    <source>
        <dbReference type="HAMAP-Rule" id="MF_01877"/>
    </source>
</evidence>
<proteinExistence type="inferred from homology"/>
<comment type="catalytic activity">
    <reaction evidence="6">
        <text>cytidine(1402) in 16S rRNA + S-adenosyl-L-methionine = 2'-O-methylcytidine(1402) in 16S rRNA + S-adenosyl-L-homocysteine + H(+)</text>
        <dbReference type="Rhea" id="RHEA:42924"/>
        <dbReference type="Rhea" id="RHEA-COMP:10285"/>
        <dbReference type="Rhea" id="RHEA-COMP:10286"/>
        <dbReference type="ChEBI" id="CHEBI:15378"/>
        <dbReference type="ChEBI" id="CHEBI:57856"/>
        <dbReference type="ChEBI" id="CHEBI:59789"/>
        <dbReference type="ChEBI" id="CHEBI:74495"/>
        <dbReference type="ChEBI" id="CHEBI:82748"/>
        <dbReference type="EC" id="2.1.1.198"/>
    </reaction>
</comment>
<gene>
    <name evidence="6 9" type="primary">rsmI</name>
    <name evidence="9" type="ORF">V8247_02300</name>
</gene>
<dbReference type="InterPro" id="IPR000878">
    <property type="entry name" value="4pyrrol_Mease"/>
</dbReference>
<dbReference type="InterPro" id="IPR014777">
    <property type="entry name" value="4pyrrole_Mease_sub1"/>
</dbReference>
<dbReference type="SUPFAM" id="SSF53790">
    <property type="entry name" value="Tetrapyrrole methylase"/>
    <property type="match status" value="1"/>
</dbReference>
<dbReference type="EMBL" id="CP146612">
    <property type="protein sequence ID" value="WWX25823.1"/>
    <property type="molecule type" value="Genomic_DNA"/>
</dbReference>
<dbReference type="InterPro" id="IPR053910">
    <property type="entry name" value="RsmI_HTH"/>
</dbReference>
<dbReference type="HAMAP" id="MF_01877">
    <property type="entry name" value="16SrRNA_methyltr_I"/>
    <property type="match status" value="1"/>
</dbReference>
<dbReference type="PANTHER" id="PTHR46111">
    <property type="entry name" value="RIBOSOMAL RNA SMALL SUBUNIT METHYLTRANSFERASE I"/>
    <property type="match status" value="1"/>
</dbReference>